<dbReference type="EMBL" id="JAHQCW010000021">
    <property type="protein sequence ID" value="MBU9737502.1"/>
    <property type="molecule type" value="Genomic_DNA"/>
</dbReference>
<accession>A0A949K1A6</accession>
<comment type="similarity">
    <text evidence="2">Belongs to the bacterial solute-binding protein 2 family.</text>
</comment>
<evidence type="ECO:0000256" key="3">
    <source>
        <dbReference type="ARBA" id="ARBA00022729"/>
    </source>
</evidence>
<dbReference type="GO" id="GO:0030313">
    <property type="term" value="C:cell envelope"/>
    <property type="evidence" value="ECO:0007669"/>
    <property type="project" value="UniProtKB-SubCell"/>
</dbReference>
<dbReference type="AlphaFoldDB" id="A0A949K1A6"/>
<evidence type="ECO:0000256" key="4">
    <source>
        <dbReference type="SAM" id="SignalP"/>
    </source>
</evidence>
<dbReference type="GO" id="GO:0030246">
    <property type="term" value="F:carbohydrate binding"/>
    <property type="evidence" value="ECO:0007669"/>
    <property type="project" value="UniProtKB-ARBA"/>
</dbReference>
<keyword evidence="3 4" id="KW-0732">Signal</keyword>
<comment type="subcellular location">
    <subcellularLocation>
        <location evidence="1">Cell envelope</location>
    </subcellularLocation>
</comment>
<evidence type="ECO:0000313" key="6">
    <source>
        <dbReference type="EMBL" id="MBU9737502.1"/>
    </source>
</evidence>
<evidence type="ECO:0000313" key="7">
    <source>
        <dbReference type="Proteomes" id="UP000712157"/>
    </source>
</evidence>
<feature type="domain" description="Periplasmic binding protein" evidence="5">
    <location>
        <begin position="98"/>
        <end position="354"/>
    </location>
</feature>
<dbReference type="Proteomes" id="UP000712157">
    <property type="component" value="Unassembled WGS sequence"/>
</dbReference>
<reference evidence="6" key="1">
    <citation type="submission" date="2021-06" db="EMBL/GenBank/DDBJ databases">
        <title>Description of novel taxa of the family Lachnospiraceae.</title>
        <authorList>
            <person name="Chaplin A.V."/>
            <person name="Sokolova S.R."/>
            <person name="Pikina A.P."/>
            <person name="Korzhanova M."/>
            <person name="Belova V."/>
            <person name="Korostin D."/>
            <person name="Efimov B.A."/>
        </authorList>
    </citation>
    <scope>NUCLEOTIDE SEQUENCE</scope>
    <source>
        <strain evidence="6">ASD5720</strain>
    </source>
</reference>
<keyword evidence="7" id="KW-1185">Reference proteome</keyword>
<proteinExistence type="inferred from homology"/>
<sequence>MKKIWSFILMGVLCLGLIACGSSDKRAEKPAETAAAGEITEDAAEVVTGTAVPVDAEQDAESGGFEYKKIYEYPEPTVLNSQAPVDNLNYVEGTVPKIAFMPAGLEYTYYQAVGVGVEAAAKELGAEVVTLAPMSGSDINTQVGMVQDAITMGVNVILLNPHDDAALAPVITEAINAGVAVFNLNSDSLDFEVPLSGVVGYDQYNGNLEQGKMIAEQFQGEELKIGIIEGLPGYHTVQRCGGFEEGIKDHQNYEIVSRVNGSWTVDGGNTACMDMVQANPEINMIYCANDQEAEGAYMALKMLNRTDIILIANDGDTEFLEMIYDGNGYSTLNTVPYEMGLYACQAAVDILYGKFEGGWVQTPGYVTTKDNVLDFLQQPERLSPQPSKEY</sequence>
<dbReference type="InterPro" id="IPR028082">
    <property type="entry name" value="Peripla_BP_I"/>
</dbReference>
<dbReference type="SUPFAM" id="SSF53822">
    <property type="entry name" value="Periplasmic binding protein-like I"/>
    <property type="match status" value="1"/>
</dbReference>
<gene>
    <name evidence="6" type="ORF">KTH89_13210</name>
</gene>
<evidence type="ECO:0000256" key="2">
    <source>
        <dbReference type="ARBA" id="ARBA00007639"/>
    </source>
</evidence>
<dbReference type="PROSITE" id="PS51257">
    <property type="entry name" value="PROKAR_LIPOPROTEIN"/>
    <property type="match status" value="1"/>
</dbReference>
<dbReference type="CDD" id="cd01536">
    <property type="entry name" value="PBP1_ABC_sugar_binding-like"/>
    <property type="match status" value="1"/>
</dbReference>
<organism evidence="6 7">
    <name type="scientific">Diplocloster agilis</name>
    <dbReference type="NCBI Taxonomy" id="2850323"/>
    <lineage>
        <taxon>Bacteria</taxon>
        <taxon>Bacillati</taxon>
        <taxon>Bacillota</taxon>
        <taxon>Clostridia</taxon>
        <taxon>Lachnospirales</taxon>
        <taxon>Lachnospiraceae</taxon>
        <taxon>Diplocloster</taxon>
    </lineage>
</organism>
<dbReference type="RefSeq" id="WP_238722020.1">
    <property type="nucleotide sequence ID" value="NZ_JAHQCW010000021.1"/>
</dbReference>
<dbReference type="PANTHER" id="PTHR46847">
    <property type="entry name" value="D-ALLOSE-BINDING PERIPLASMIC PROTEIN-RELATED"/>
    <property type="match status" value="1"/>
</dbReference>
<dbReference type="InterPro" id="IPR025997">
    <property type="entry name" value="SBP_2_dom"/>
</dbReference>
<protein>
    <submittedName>
        <fullName evidence="6">Sugar ABC transporter substrate-binding protein</fullName>
    </submittedName>
</protein>
<dbReference type="Gene3D" id="3.40.50.2300">
    <property type="match status" value="2"/>
</dbReference>
<evidence type="ECO:0000256" key="1">
    <source>
        <dbReference type="ARBA" id="ARBA00004196"/>
    </source>
</evidence>
<dbReference type="PANTHER" id="PTHR46847:SF1">
    <property type="entry name" value="D-ALLOSE-BINDING PERIPLASMIC PROTEIN-RELATED"/>
    <property type="match status" value="1"/>
</dbReference>
<name>A0A949K1A6_9FIRM</name>
<dbReference type="Pfam" id="PF13407">
    <property type="entry name" value="Peripla_BP_4"/>
    <property type="match status" value="1"/>
</dbReference>
<evidence type="ECO:0000259" key="5">
    <source>
        <dbReference type="Pfam" id="PF13407"/>
    </source>
</evidence>
<feature type="chain" id="PRO_5038700923" evidence="4">
    <location>
        <begin position="22"/>
        <end position="390"/>
    </location>
</feature>
<feature type="signal peptide" evidence="4">
    <location>
        <begin position="1"/>
        <end position="21"/>
    </location>
</feature>
<comment type="caution">
    <text evidence="6">The sequence shown here is derived from an EMBL/GenBank/DDBJ whole genome shotgun (WGS) entry which is preliminary data.</text>
</comment>